<keyword evidence="6 7" id="KW-0472">Membrane</keyword>
<keyword evidence="10" id="KW-1185">Reference proteome</keyword>
<evidence type="ECO:0000256" key="2">
    <source>
        <dbReference type="ARBA" id="ARBA00022475"/>
    </source>
</evidence>
<evidence type="ECO:0000313" key="10">
    <source>
        <dbReference type="Proteomes" id="UP001557465"/>
    </source>
</evidence>
<accession>A0ABV3TJP0</accession>
<keyword evidence="4 7" id="KW-0812">Transmembrane</keyword>
<evidence type="ECO:0000259" key="8">
    <source>
        <dbReference type="Pfam" id="PF02470"/>
    </source>
</evidence>
<dbReference type="InterPro" id="IPR003399">
    <property type="entry name" value="Mce/MlaD"/>
</dbReference>
<feature type="domain" description="Mce/MlaD" evidence="8">
    <location>
        <begin position="297"/>
        <end position="396"/>
    </location>
</feature>
<name>A0ABV3TJP0_9RHOB</name>
<dbReference type="InterPro" id="IPR051800">
    <property type="entry name" value="PqiA-PqiB_transport"/>
</dbReference>
<evidence type="ECO:0000256" key="4">
    <source>
        <dbReference type="ARBA" id="ARBA00022692"/>
    </source>
</evidence>
<comment type="caution">
    <text evidence="9">The sequence shown here is derived from an EMBL/GenBank/DDBJ whole genome shotgun (WGS) entry which is preliminary data.</text>
</comment>
<evidence type="ECO:0000256" key="7">
    <source>
        <dbReference type="SAM" id="Phobius"/>
    </source>
</evidence>
<dbReference type="EMBL" id="JBFRYC010000003">
    <property type="protein sequence ID" value="MEX1661467.1"/>
    <property type="molecule type" value="Genomic_DNA"/>
</dbReference>
<gene>
    <name evidence="9" type="ORF">AB4874_07345</name>
</gene>
<dbReference type="PANTHER" id="PTHR30462:SF0">
    <property type="entry name" value="INTERMEMBRANE TRANSPORT PROTEIN YEBT"/>
    <property type="match status" value="1"/>
</dbReference>
<reference evidence="9 10" key="1">
    <citation type="journal article" date="2011" name="Int. J. Syst. Evol. Microbiol.">
        <title>Zhongshania antarctica gen. nov., sp. nov. and Zhongshania guokunii sp. nov., gammaproteobacteria respectively isolated from coastal attached (fast) ice and surface seawater of the Antarctic.</title>
        <authorList>
            <person name="Li H.J."/>
            <person name="Zhang X.Y."/>
            <person name="Chen C.X."/>
            <person name="Zhang Y.J."/>
            <person name="Gao Z.M."/>
            <person name="Yu Y."/>
            <person name="Chen X.L."/>
            <person name="Chen B."/>
            <person name="Zhang Y.Z."/>
        </authorList>
    </citation>
    <scope>NUCLEOTIDE SEQUENCE [LARGE SCALE GENOMIC DNA]</scope>
    <source>
        <strain evidence="9 10">15-R06ZXC-3</strain>
    </source>
</reference>
<keyword evidence="2" id="KW-1003">Cell membrane</keyword>
<evidence type="ECO:0000313" key="9">
    <source>
        <dbReference type="EMBL" id="MEX1661467.1"/>
    </source>
</evidence>
<keyword evidence="3" id="KW-0997">Cell inner membrane</keyword>
<feature type="transmembrane region" description="Helical" evidence="7">
    <location>
        <begin position="21"/>
        <end position="44"/>
    </location>
</feature>
<protein>
    <submittedName>
        <fullName evidence="9">MlaD family protein</fullName>
    </submittedName>
</protein>
<comment type="subcellular location">
    <subcellularLocation>
        <location evidence="1">Cell inner membrane</location>
    </subcellularLocation>
</comment>
<dbReference type="Gene3D" id="1.10.287.950">
    <property type="entry name" value="Methyl-accepting chemotaxis protein"/>
    <property type="match status" value="1"/>
</dbReference>
<proteinExistence type="predicted"/>
<evidence type="ECO:0000256" key="1">
    <source>
        <dbReference type="ARBA" id="ARBA00004533"/>
    </source>
</evidence>
<evidence type="ECO:0000256" key="3">
    <source>
        <dbReference type="ARBA" id="ARBA00022519"/>
    </source>
</evidence>
<evidence type="ECO:0000256" key="6">
    <source>
        <dbReference type="ARBA" id="ARBA00023136"/>
    </source>
</evidence>
<feature type="domain" description="Mce/MlaD" evidence="8">
    <location>
        <begin position="166"/>
        <end position="226"/>
    </location>
</feature>
<evidence type="ECO:0000256" key="5">
    <source>
        <dbReference type="ARBA" id="ARBA00022989"/>
    </source>
</evidence>
<feature type="domain" description="Mce/MlaD" evidence="8">
    <location>
        <begin position="53"/>
        <end position="137"/>
    </location>
</feature>
<organism evidence="9 10">
    <name type="scientific">Thioclava arctica</name>
    <dbReference type="NCBI Taxonomy" id="3238301"/>
    <lineage>
        <taxon>Bacteria</taxon>
        <taxon>Pseudomonadati</taxon>
        <taxon>Pseudomonadota</taxon>
        <taxon>Alphaproteobacteria</taxon>
        <taxon>Rhodobacterales</taxon>
        <taxon>Paracoccaceae</taxon>
        <taxon>Thioclava</taxon>
    </lineage>
</organism>
<sequence>MTDTPEPGPAKLDISKAPRPIWTRLSVVWIVPLLALAITLGVAWKSYSDRGALIHIDFKDATGVEIGTPLKFREVEVGKVESVGFTSDLTQVRLGVRVDKDVSPFIDNQTKFWLVRPEVSARGISNLGTVLSGTYIEGFWNNTPNGYQDQFKGLEAPPISPDPSKGISIELSSKDAGGIVDGAPILYRGITVGHLQNLRLDKDGSGVIVDAFIEKPYSDLLSTQTRFWNTSGFSVKFDTSGLSLDVRSLATLVQGGVEFDTFTSGGGIVDNGQSFRLFDSKGSAENSIFQSDQIDPPRYSLLFDDPVQGLSVGSKVQFRGVEAGEVTGLAIKVHEDSAGQRFAQQQVTIALSPDRLGLARDTDAEQVSQFLEGQIENGLRARIASTGLLGGTMVVELTDVADQPKETMNLDAKPYPTIPTAPTSENDITKSAKGVFKRIEGLPIEDLMNSAIRTMDSISAVAENENTRKVPGELSGLLEQLRTFTADLNKQGAADKTVAALDRVTEAASSVLEEISGLDKTLASADKAATAIADMPLGDIGNKLDTILADINGLLNKPGTQDLPQSLNNTLEQTAAILEQLRKAGAAEKLNETLDATQQAAGSISKAADRLPELTQQLQDLVGQARALVATYGQGSNFSNETSNMLRELRRSIANIGAVARMIERNPRAFILGR</sequence>
<keyword evidence="5 7" id="KW-1133">Transmembrane helix</keyword>
<dbReference type="SUPFAM" id="SSF58104">
    <property type="entry name" value="Methyl-accepting chemotaxis protein (MCP) signaling domain"/>
    <property type="match status" value="1"/>
</dbReference>
<dbReference type="Pfam" id="PF02470">
    <property type="entry name" value="MlaD"/>
    <property type="match status" value="3"/>
</dbReference>
<dbReference type="RefSeq" id="WP_295534435.1">
    <property type="nucleotide sequence ID" value="NZ_JBFRYC010000003.1"/>
</dbReference>
<dbReference type="PANTHER" id="PTHR30462">
    <property type="entry name" value="INTERMEMBRANE TRANSPORT PROTEIN PQIB-RELATED"/>
    <property type="match status" value="1"/>
</dbReference>
<dbReference type="Proteomes" id="UP001557465">
    <property type="component" value="Unassembled WGS sequence"/>
</dbReference>